<accession>A0A161VWZ4</accession>
<proteinExistence type="predicted"/>
<organism evidence="1 2">
    <name type="scientific">Colletotrichum tofieldiae</name>
    <dbReference type="NCBI Taxonomy" id="708197"/>
    <lineage>
        <taxon>Eukaryota</taxon>
        <taxon>Fungi</taxon>
        <taxon>Dikarya</taxon>
        <taxon>Ascomycota</taxon>
        <taxon>Pezizomycotina</taxon>
        <taxon>Sordariomycetes</taxon>
        <taxon>Hypocreomycetidae</taxon>
        <taxon>Glomerellales</taxon>
        <taxon>Glomerellaceae</taxon>
        <taxon>Colletotrichum</taxon>
        <taxon>Colletotrichum spaethianum species complex</taxon>
    </lineage>
</organism>
<comment type="caution">
    <text evidence="1">The sequence shown here is derived from an EMBL/GenBank/DDBJ whole genome shotgun (WGS) entry which is preliminary data.</text>
</comment>
<gene>
    <name evidence="1" type="ORF">CT0861_05860</name>
</gene>
<dbReference type="EMBL" id="LFIV01000004">
    <property type="protein sequence ID" value="KZL77965.1"/>
    <property type="molecule type" value="Genomic_DNA"/>
</dbReference>
<evidence type="ECO:0000313" key="2">
    <source>
        <dbReference type="Proteomes" id="UP000076552"/>
    </source>
</evidence>
<dbReference type="Proteomes" id="UP000076552">
    <property type="component" value="Unassembled WGS sequence"/>
</dbReference>
<reference evidence="1 2" key="1">
    <citation type="submission" date="2015-06" db="EMBL/GenBank/DDBJ databases">
        <title>Survival trade-offs in plant roots during colonization by closely related pathogenic and mutualistic fungi.</title>
        <authorList>
            <person name="Hacquard S."/>
            <person name="Kracher B."/>
            <person name="Hiruma K."/>
            <person name="Weinman A."/>
            <person name="Muench P."/>
            <person name="Garrido Oter R."/>
            <person name="Ver Loren van Themaat E."/>
            <person name="Dallerey J.-F."/>
            <person name="Damm U."/>
            <person name="Henrissat B."/>
            <person name="Lespinet O."/>
            <person name="Thon M."/>
            <person name="Kemen E."/>
            <person name="McHardy A.C."/>
            <person name="Schulze-Lefert P."/>
            <person name="O'Connell R.J."/>
        </authorList>
    </citation>
    <scope>NUCLEOTIDE SEQUENCE [LARGE SCALE GENOMIC DNA]</scope>
    <source>
        <strain evidence="1 2">0861</strain>
    </source>
</reference>
<keyword evidence="2" id="KW-1185">Reference proteome</keyword>
<sequence length="71" mass="8213">MYILTELVLINLCSSYLTAKFALFSTCLLRYRLISSGYPCRRLIRFGWHSHLKSGTKCFLDFQDTKGSGRN</sequence>
<name>A0A161VWZ4_9PEZI</name>
<dbReference type="AlphaFoldDB" id="A0A161VWZ4"/>
<evidence type="ECO:0000313" key="1">
    <source>
        <dbReference type="EMBL" id="KZL77965.1"/>
    </source>
</evidence>
<protein>
    <submittedName>
        <fullName evidence="1">Uncharacterized protein</fullName>
    </submittedName>
</protein>